<dbReference type="InterPro" id="IPR001048">
    <property type="entry name" value="Asp/Glu/Uridylate_kinase"/>
</dbReference>
<dbReference type="InterPro" id="IPR036527">
    <property type="entry name" value="SCP2_sterol-bd_dom_sf"/>
</dbReference>
<dbReference type="GO" id="GO:0003991">
    <property type="term" value="F:acetylglutamate kinase activity"/>
    <property type="evidence" value="ECO:0007669"/>
    <property type="project" value="UniProtKB-EC"/>
</dbReference>
<dbReference type="SUPFAM" id="SSF53633">
    <property type="entry name" value="Carbamate kinase-like"/>
    <property type="match status" value="1"/>
</dbReference>
<evidence type="ECO:0000256" key="14">
    <source>
        <dbReference type="ARBA" id="ARBA00022763"/>
    </source>
</evidence>
<keyword evidence="13" id="KW-0547">Nucleotide-binding</keyword>
<dbReference type="PROSITE" id="PS51731">
    <property type="entry name" value="GNAT_NAGS"/>
    <property type="match status" value="1"/>
</dbReference>
<gene>
    <name evidence="29" type="ORF">RFULGI_LOCUS1998</name>
</gene>
<dbReference type="GO" id="GO:0005759">
    <property type="term" value="C:mitochondrial matrix"/>
    <property type="evidence" value="ECO:0007669"/>
    <property type="project" value="TreeGrafter"/>
</dbReference>
<sequence>MAIEGFKSSAVFDEIKTSISDEKLKAETVNKVQIWTLDLKKEGSIQEGKGSGKVDITMDMDDETFVQIASGKLNGMSGEAKPITIKKLAEKASDQSVTQVSKEEAKDQDLSTETVIGPLKKESEVIYEVENKRENNKTKDAKIQIPKKNARKEKHEIIYAQRFSGTKKLVGAHVSVSGGIHNAIKYSLALGANAFALFLRNQRRWDAQPLNPEHVSMFREGCEENMYPPGSVLPHGSYLINLGNPDQEKREKSYQAFLEDLKRCEILEESIQHIANCINRAHKETKSVICVVENMGYDLRTKERYEETMYEFSRHVGFQYLRGVHLNDSLKDLGSRTDRHANIGKGYLGLEPFRLIMNDSRMDEIPLILETPVPDDDLEIYEKEIALLYSLVGKQTLADANLPKNFVKGHDIIEITNSKSSEKKKKVKKNTKEIDESNVTVPQKKKAKTKLLFNARRLGCLPSLQLRKKSLTKSTKPQSRLYSLDVQKNEKFQEFQEFQKEAEQYLRQFSSVESQKFAVIKVGGAVISDELDSLASSLSFLNRVGLYPIVLHGGGPQLNIELDKAGIQPQYKNGIRITDAKTLEIARSIFVQENLKLVEALEKLGTRARPITGGVFIADYLDRESYGFVGQITGINKNVVNASINAGALPILTSLAETPSGQILNVNADVAAGELAKVLEPLKIIYLNEKGGLINEETKKKIDVINLDEEYDYYMAQEWVKYGTRLKLIEIKDLLDHLPRSSSVAITAVGQLPKELFTDSGAGTLIRRGHRLFKFNSFDEMDKNKLQKILSPNSDLMSKLSKKSYKVYSDEPYDVLAIVTKEKTNPNSIPLLEKFIATKNSVLSNIIDNIWKIIQNDNPRLLWAVDDRDENKAWHFSRSDGSYTINGKTLFWYGINVEDVSAAVKDFASTLFDTNTTPPSSGRAFANVTRSFSTFARYNQHNNNAFSMSTILRRQYATSTSSAKVALIGARGYTGQNFVSLLNNHPHVSLSHVSSRELEGQELSGYSKEKIKYVNLKAEQMKDMQKNGEVDCWVMALPNGVCAPFVQAVNEAKVEQSLIVDLSADHRFNDEWTYGLPELGNRETFRKSTKISNPGCYATGSQLSIAPLLPYISETPTIFGVSGYSGAGTKPSPKNDPKFLENNMIPYSLTDHIHEREISYHLGRTVNFIPHVAPFFQGITLTVNIPLSKTFKSAEIRELYEQKYAEEKLIKVADDVPLVKDISKKHVVKIGGFGVHSSGKRVVIITTIDNLLKGAATQALQVC</sequence>
<dbReference type="Pfam" id="PF04768">
    <property type="entry name" value="NAT"/>
    <property type="match status" value="1"/>
</dbReference>
<dbReference type="Gene3D" id="3.40.630.30">
    <property type="match status" value="1"/>
</dbReference>
<dbReference type="Pfam" id="PF02036">
    <property type="entry name" value="SCP2"/>
    <property type="match status" value="1"/>
</dbReference>
<dbReference type="Pfam" id="PF00696">
    <property type="entry name" value="AA_kinase"/>
    <property type="match status" value="1"/>
</dbReference>
<evidence type="ECO:0000256" key="7">
    <source>
        <dbReference type="ARBA" id="ARBA00007239"/>
    </source>
</evidence>
<keyword evidence="22" id="KW-0496">Mitochondrion</keyword>
<comment type="cofactor">
    <cofactor evidence="1">
        <name>Zn(2+)</name>
        <dbReference type="ChEBI" id="CHEBI:29105"/>
    </cofactor>
</comment>
<dbReference type="GO" id="GO:0008270">
    <property type="term" value="F:zinc ion binding"/>
    <property type="evidence" value="ECO:0007669"/>
    <property type="project" value="InterPro"/>
</dbReference>
<dbReference type="PANTHER" id="PTHR23342">
    <property type="entry name" value="N-ACETYLGLUTAMATE SYNTHASE"/>
    <property type="match status" value="1"/>
</dbReference>
<dbReference type="InterPro" id="IPR013022">
    <property type="entry name" value="Xyl_isomerase-like_TIM-brl"/>
</dbReference>
<keyword evidence="9" id="KW-0055">Arginine biosynthesis</keyword>
<reference evidence="29" key="1">
    <citation type="submission" date="2021-06" db="EMBL/GenBank/DDBJ databases">
        <authorList>
            <person name="Kallberg Y."/>
            <person name="Tangrot J."/>
            <person name="Rosling A."/>
        </authorList>
    </citation>
    <scope>NUCLEOTIDE SEQUENCE</scope>
    <source>
        <strain evidence="29">IN212</strain>
    </source>
</reference>
<dbReference type="GO" id="GO:0003942">
    <property type="term" value="F:N-acetyl-gamma-glutamyl-phosphate reductase activity"/>
    <property type="evidence" value="ECO:0007669"/>
    <property type="project" value="InterPro"/>
</dbReference>
<keyword evidence="18" id="KW-0067">ATP-binding</keyword>
<dbReference type="PROSITE" id="PS00729">
    <property type="entry name" value="AP_NUCLEASE_F2_1"/>
    <property type="match status" value="1"/>
</dbReference>
<comment type="pathway">
    <text evidence="4">Amino-acid biosynthesis; L-arginine biosynthesis; N(2)-acetyl-L-ornithine from L-glutamate: step 3/4.</text>
</comment>
<evidence type="ECO:0000256" key="25">
    <source>
        <dbReference type="ARBA" id="ARBA00048141"/>
    </source>
</evidence>
<evidence type="ECO:0000256" key="24">
    <source>
        <dbReference type="ARBA" id="ARBA00023268"/>
    </source>
</evidence>
<dbReference type="GO" id="GO:0070401">
    <property type="term" value="F:NADP+ binding"/>
    <property type="evidence" value="ECO:0007669"/>
    <property type="project" value="InterPro"/>
</dbReference>
<dbReference type="InterPro" id="IPR000534">
    <property type="entry name" value="Semialdehyde_DH_NAD-bd"/>
</dbReference>
<evidence type="ECO:0000256" key="12">
    <source>
        <dbReference type="ARBA" id="ARBA00022723"/>
    </source>
</evidence>
<dbReference type="PANTHER" id="PTHR23342:SF0">
    <property type="entry name" value="N-ACETYLGLUTAMATE SYNTHASE, MITOCHONDRIAL"/>
    <property type="match status" value="1"/>
</dbReference>
<evidence type="ECO:0000256" key="5">
    <source>
        <dbReference type="ARBA" id="ARBA00005340"/>
    </source>
</evidence>
<dbReference type="InterPro" id="IPR023013">
    <property type="entry name" value="AGPR_AS"/>
</dbReference>
<comment type="similarity">
    <text evidence="7">In the C-terminal section; belongs to the NAGSA dehydrogenase family.</text>
</comment>
<comment type="subcellular location">
    <subcellularLocation>
        <location evidence="2">Mitochondrion</location>
    </subcellularLocation>
</comment>
<dbReference type="Gene3D" id="3.40.50.720">
    <property type="entry name" value="NAD(P)-binding Rossmann-like Domain"/>
    <property type="match status" value="1"/>
</dbReference>
<dbReference type="PROSITE" id="PS01224">
    <property type="entry name" value="ARGC"/>
    <property type="match status" value="1"/>
</dbReference>
<dbReference type="CDD" id="cd04252">
    <property type="entry name" value="AAK_NAGK-fArgBP"/>
    <property type="match status" value="1"/>
</dbReference>
<keyword evidence="27" id="KW-0175">Coiled coil</keyword>
<feature type="domain" description="N-acetyltransferase" evidence="28">
    <location>
        <begin position="770"/>
        <end position="916"/>
    </location>
</feature>
<dbReference type="Pfam" id="PF01118">
    <property type="entry name" value="Semialdhyde_dh"/>
    <property type="match status" value="1"/>
</dbReference>
<dbReference type="Gene3D" id="3.20.20.150">
    <property type="entry name" value="Divalent-metal-dependent TIM barrel enzymes"/>
    <property type="match status" value="2"/>
</dbReference>
<evidence type="ECO:0000313" key="29">
    <source>
        <dbReference type="EMBL" id="CAG8491360.1"/>
    </source>
</evidence>
<dbReference type="SUPFAM" id="SSF55718">
    <property type="entry name" value="SCP-like"/>
    <property type="match status" value="1"/>
</dbReference>
<keyword evidence="21" id="KW-0560">Oxidoreductase</keyword>
<evidence type="ECO:0000256" key="6">
    <source>
        <dbReference type="ARBA" id="ARBA00006830"/>
    </source>
</evidence>
<organism evidence="29 30">
    <name type="scientific">Racocetra fulgida</name>
    <dbReference type="NCBI Taxonomy" id="60492"/>
    <lineage>
        <taxon>Eukaryota</taxon>
        <taxon>Fungi</taxon>
        <taxon>Fungi incertae sedis</taxon>
        <taxon>Mucoromycota</taxon>
        <taxon>Glomeromycotina</taxon>
        <taxon>Glomeromycetes</taxon>
        <taxon>Diversisporales</taxon>
        <taxon>Gigasporaceae</taxon>
        <taxon>Racocetra</taxon>
    </lineage>
</organism>
<dbReference type="CDD" id="cd23936">
    <property type="entry name" value="AGPR_C_ARG5_6_like"/>
    <property type="match status" value="1"/>
</dbReference>
<evidence type="ECO:0000256" key="26">
    <source>
        <dbReference type="PROSITE-ProRule" id="PRU10010"/>
    </source>
</evidence>
<dbReference type="SMART" id="SM00859">
    <property type="entry name" value="Semialdhyde_dh"/>
    <property type="match status" value="1"/>
</dbReference>
<dbReference type="Pfam" id="PF22698">
    <property type="entry name" value="Semialdhyde_dhC_1"/>
    <property type="match status" value="1"/>
</dbReference>
<dbReference type="EMBL" id="CAJVPZ010001385">
    <property type="protein sequence ID" value="CAG8491360.1"/>
    <property type="molecule type" value="Genomic_DNA"/>
</dbReference>
<evidence type="ECO:0000256" key="9">
    <source>
        <dbReference type="ARBA" id="ARBA00022571"/>
    </source>
</evidence>
<evidence type="ECO:0000259" key="28">
    <source>
        <dbReference type="PROSITE" id="PS51731"/>
    </source>
</evidence>
<dbReference type="GO" id="GO:0006281">
    <property type="term" value="P:DNA repair"/>
    <property type="evidence" value="ECO:0007669"/>
    <property type="project" value="UniProtKB-KW"/>
</dbReference>
<protein>
    <recommendedName>
        <fullName evidence="8">acetylglutamate kinase</fullName>
        <ecNumber evidence="8">2.7.2.8</ecNumber>
    </recommendedName>
</protein>
<keyword evidence="15" id="KW-0418">Kinase</keyword>
<evidence type="ECO:0000256" key="10">
    <source>
        <dbReference type="ARBA" id="ARBA00022605"/>
    </source>
</evidence>
<accession>A0A9N8WJP4</accession>
<evidence type="ECO:0000256" key="2">
    <source>
        <dbReference type="ARBA" id="ARBA00004173"/>
    </source>
</evidence>
<keyword evidence="24" id="KW-0511">Multifunctional enzyme</keyword>
<evidence type="ECO:0000256" key="4">
    <source>
        <dbReference type="ARBA" id="ARBA00004862"/>
    </source>
</evidence>
<evidence type="ECO:0000313" key="30">
    <source>
        <dbReference type="Proteomes" id="UP000789396"/>
    </source>
</evidence>
<dbReference type="GO" id="GO:0006526">
    <property type="term" value="P:L-arginine biosynthetic process"/>
    <property type="evidence" value="ECO:0007669"/>
    <property type="project" value="UniProtKB-KW"/>
</dbReference>
<dbReference type="InterPro" id="IPR036291">
    <property type="entry name" value="NAD(P)-bd_dom_sf"/>
</dbReference>
<evidence type="ECO:0000256" key="13">
    <source>
        <dbReference type="ARBA" id="ARBA00022741"/>
    </source>
</evidence>
<dbReference type="InterPro" id="IPR036237">
    <property type="entry name" value="Xyl_isomerase-like_sf"/>
</dbReference>
<keyword evidence="19" id="KW-0521">NADP</keyword>
<evidence type="ECO:0000256" key="20">
    <source>
        <dbReference type="ARBA" id="ARBA00022946"/>
    </source>
</evidence>
<comment type="caution">
    <text evidence="29">The sequence shown here is derived from an EMBL/GenBank/DDBJ whole genome shotgun (WGS) entry which is preliminary data.</text>
</comment>
<evidence type="ECO:0000256" key="22">
    <source>
        <dbReference type="ARBA" id="ARBA00023128"/>
    </source>
</evidence>
<evidence type="ECO:0000256" key="19">
    <source>
        <dbReference type="ARBA" id="ARBA00022857"/>
    </source>
</evidence>
<dbReference type="SUPFAM" id="SSF51658">
    <property type="entry name" value="Xylose isomerase-like"/>
    <property type="match status" value="1"/>
</dbReference>
<dbReference type="FunFam" id="3.30.360.10:FF:000019">
    <property type="entry name" value="Bifunctional acetylglutamate kinase/N-acetyl-gamma-glutamyl-phosphate reductase"/>
    <property type="match status" value="1"/>
</dbReference>
<comment type="pathway">
    <text evidence="3">Amino-acid biosynthesis; L-arginine biosynthesis; N(2)-acetyl-L-ornithine from L-glutamate: step 2/4.</text>
</comment>
<dbReference type="InterPro" id="IPR003033">
    <property type="entry name" value="SCP2_sterol-bd_dom"/>
</dbReference>
<comment type="similarity">
    <text evidence="6">In the N-terminal section; belongs to the acetylglutamate kinase family.</text>
</comment>
<dbReference type="SMART" id="SM00518">
    <property type="entry name" value="AP2Ec"/>
    <property type="match status" value="1"/>
</dbReference>
<evidence type="ECO:0000256" key="16">
    <source>
        <dbReference type="ARBA" id="ARBA00022801"/>
    </source>
</evidence>
<evidence type="ECO:0000256" key="15">
    <source>
        <dbReference type="ARBA" id="ARBA00022777"/>
    </source>
</evidence>
<dbReference type="SUPFAM" id="SSF51735">
    <property type="entry name" value="NAD(P)-binding Rossmann-fold domains"/>
    <property type="match status" value="1"/>
</dbReference>
<dbReference type="OrthoDB" id="438291at2759"/>
<dbReference type="InterPro" id="IPR018246">
    <property type="entry name" value="AP_endonuc_F2_Zn_BS"/>
</dbReference>
<dbReference type="PROSITE" id="PS00731">
    <property type="entry name" value="AP_NUCLEASE_F2_3"/>
    <property type="match status" value="1"/>
</dbReference>
<feature type="active site" evidence="26">
    <location>
        <position position="1096"/>
    </location>
</feature>
<keyword evidence="14" id="KW-0227">DNA damage</keyword>
<dbReference type="CDD" id="cd24149">
    <property type="entry name" value="AGPR_N_ARG5_6_like"/>
    <property type="match status" value="1"/>
</dbReference>
<dbReference type="InterPro" id="IPR004662">
    <property type="entry name" value="AcgluKinase_fam"/>
</dbReference>
<keyword evidence="30" id="KW-1185">Reference proteome</keyword>
<dbReference type="InterPro" id="IPR006855">
    <property type="entry name" value="Vertebrate-like_GNAT_dom"/>
</dbReference>
<keyword evidence="11" id="KW-0808">Transferase</keyword>
<dbReference type="SUPFAM" id="SSF55347">
    <property type="entry name" value="Glyceraldehyde-3-phosphate dehydrogenase-like, C-terminal domain"/>
    <property type="match status" value="1"/>
</dbReference>
<keyword evidence="17" id="KW-0862">Zinc</keyword>
<feature type="coiled-coil region" evidence="27">
    <location>
        <begin position="488"/>
        <end position="515"/>
    </location>
</feature>
<dbReference type="InterPro" id="IPR058924">
    <property type="entry name" value="AGPR_dimerisation_dom"/>
</dbReference>
<evidence type="ECO:0000256" key="11">
    <source>
        <dbReference type="ARBA" id="ARBA00022679"/>
    </source>
</evidence>
<evidence type="ECO:0000256" key="1">
    <source>
        <dbReference type="ARBA" id="ARBA00001947"/>
    </source>
</evidence>
<dbReference type="AlphaFoldDB" id="A0A9N8WJP4"/>
<dbReference type="FunFam" id="3.40.1160.10:FF:000046">
    <property type="entry name" value="N-acetylglutamate kinase / N-acetylglutamate synthase"/>
    <property type="match status" value="1"/>
</dbReference>
<evidence type="ECO:0000256" key="8">
    <source>
        <dbReference type="ARBA" id="ARBA00013065"/>
    </source>
</evidence>
<comment type="similarity">
    <text evidence="5">Belongs to the AP endonuclease 2 family.</text>
</comment>
<evidence type="ECO:0000256" key="27">
    <source>
        <dbReference type="SAM" id="Coils"/>
    </source>
</evidence>
<evidence type="ECO:0000256" key="23">
    <source>
        <dbReference type="ARBA" id="ARBA00023204"/>
    </source>
</evidence>
<dbReference type="GO" id="GO:0051287">
    <property type="term" value="F:NAD binding"/>
    <property type="evidence" value="ECO:0007669"/>
    <property type="project" value="InterPro"/>
</dbReference>
<comment type="catalytic activity">
    <reaction evidence="25">
        <text>N-acetyl-L-glutamate + ATP = N-acetyl-L-glutamyl 5-phosphate + ADP</text>
        <dbReference type="Rhea" id="RHEA:14629"/>
        <dbReference type="ChEBI" id="CHEBI:30616"/>
        <dbReference type="ChEBI" id="CHEBI:44337"/>
        <dbReference type="ChEBI" id="CHEBI:57936"/>
        <dbReference type="ChEBI" id="CHEBI:456216"/>
        <dbReference type="EC" id="2.7.2.8"/>
    </reaction>
</comment>
<dbReference type="GO" id="GO:0005524">
    <property type="term" value="F:ATP binding"/>
    <property type="evidence" value="ECO:0007669"/>
    <property type="project" value="UniProtKB-KW"/>
</dbReference>
<evidence type="ECO:0000256" key="18">
    <source>
        <dbReference type="ARBA" id="ARBA00022840"/>
    </source>
</evidence>
<keyword evidence="12" id="KW-0479">Metal-binding</keyword>
<dbReference type="Gene3D" id="3.30.1050.10">
    <property type="entry name" value="SCP2 sterol-binding domain"/>
    <property type="match status" value="1"/>
</dbReference>
<dbReference type="NCBIfam" id="TIGR00761">
    <property type="entry name" value="argB"/>
    <property type="match status" value="1"/>
</dbReference>
<dbReference type="NCBIfam" id="TIGR01850">
    <property type="entry name" value="argC"/>
    <property type="match status" value="1"/>
</dbReference>
<dbReference type="InterPro" id="IPR000706">
    <property type="entry name" value="AGPR_type-1"/>
</dbReference>
<dbReference type="Gene3D" id="3.30.360.10">
    <property type="entry name" value="Dihydrodipicolinate Reductase, domain 2"/>
    <property type="match status" value="1"/>
</dbReference>
<dbReference type="GO" id="GO:0016787">
    <property type="term" value="F:hydrolase activity"/>
    <property type="evidence" value="ECO:0007669"/>
    <property type="project" value="UniProtKB-KW"/>
</dbReference>
<dbReference type="EC" id="2.7.2.8" evidence="8"/>
<dbReference type="InterPro" id="IPR001719">
    <property type="entry name" value="AP_endonuc_2"/>
</dbReference>
<dbReference type="Gene3D" id="3.40.1160.10">
    <property type="entry name" value="Acetylglutamate kinase-like"/>
    <property type="match status" value="1"/>
</dbReference>
<keyword evidence="10" id="KW-0028">Amino-acid biosynthesis</keyword>
<evidence type="ECO:0000256" key="21">
    <source>
        <dbReference type="ARBA" id="ARBA00023002"/>
    </source>
</evidence>
<dbReference type="CDD" id="cd00019">
    <property type="entry name" value="AP2Ec"/>
    <property type="match status" value="1"/>
</dbReference>
<dbReference type="Proteomes" id="UP000789396">
    <property type="component" value="Unassembled WGS sequence"/>
</dbReference>
<evidence type="ECO:0000256" key="3">
    <source>
        <dbReference type="ARBA" id="ARBA00004828"/>
    </source>
</evidence>
<dbReference type="PROSITE" id="PS51432">
    <property type="entry name" value="AP_NUCLEASE_F2_4"/>
    <property type="match status" value="1"/>
</dbReference>
<dbReference type="GO" id="GO:0003677">
    <property type="term" value="F:DNA binding"/>
    <property type="evidence" value="ECO:0007669"/>
    <property type="project" value="InterPro"/>
</dbReference>
<keyword evidence="20" id="KW-0809">Transit peptide</keyword>
<keyword evidence="23" id="KW-0234">DNA repair</keyword>
<dbReference type="Pfam" id="PF01261">
    <property type="entry name" value="AP_endonuc_2"/>
    <property type="match status" value="1"/>
</dbReference>
<evidence type="ECO:0000256" key="17">
    <source>
        <dbReference type="ARBA" id="ARBA00022833"/>
    </source>
</evidence>
<proteinExistence type="inferred from homology"/>
<keyword evidence="16" id="KW-0378">Hydrolase</keyword>
<name>A0A9N8WJP4_9GLOM</name>
<dbReference type="InterPro" id="IPR036393">
    <property type="entry name" value="AceGlu_kinase-like_sf"/>
</dbReference>
<dbReference type="InterPro" id="IPR041734">
    <property type="entry name" value="NAGK-fArgBP"/>
</dbReference>